<proteinExistence type="predicted"/>
<organism evidence="2 3">
    <name type="scientific">Pseudomonas oryziphila</name>
    <dbReference type="NCBI Taxonomy" id="2894079"/>
    <lineage>
        <taxon>Bacteria</taxon>
        <taxon>Pseudomonadati</taxon>
        <taxon>Pseudomonadota</taxon>
        <taxon>Gammaproteobacteria</taxon>
        <taxon>Pseudomonadales</taxon>
        <taxon>Pseudomonadaceae</taxon>
        <taxon>Pseudomonas</taxon>
    </lineage>
</organism>
<reference evidence="2 3" key="1">
    <citation type="submission" date="2018-12" db="EMBL/GenBank/DDBJ databases">
        <authorList>
            <person name="Li S."/>
            <person name="Yang R."/>
            <person name="Chen G."/>
            <person name="Zou L."/>
            <person name="Zhang C."/>
            <person name="Chen Y."/>
            <person name="Liu Z."/>
            <person name="Li Y."/>
            <person name="Yan Y."/>
            <person name="Huang M."/>
            <person name="Chen T."/>
        </authorList>
    </citation>
    <scope>NUCLEOTIDE SEQUENCE [LARGE SCALE GENOMIC DNA]</scope>
    <source>
        <strain evidence="2 3">2014</strain>
    </source>
</reference>
<gene>
    <name evidence="2" type="ORF">EI693_21685</name>
</gene>
<feature type="domain" description="Antitoxin SocA-like Panacea" evidence="1">
    <location>
        <begin position="35"/>
        <end position="127"/>
    </location>
</feature>
<evidence type="ECO:0000313" key="3">
    <source>
        <dbReference type="Proteomes" id="UP000272622"/>
    </source>
</evidence>
<keyword evidence="3" id="KW-1185">Reference proteome</keyword>
<evidence type="ECO:0000313" key="2">
    <source>
        <dbReference type="EMBL" id="AZL75551.1"/>
    </source>
</evidence>
<accession>A0ABM7CVN4</accession>
<dbReference type="Proteomes" id="UP000272622">
    <property type="component" value="Chromosome"/>
</dbReference>
<protein>
    <submittedName>
        <fullName evidence="2">DUF4065 domain-containing protein</fullName>
    </submittedName>
</protein>
<dbReference type="EMBL" id="CP034337">
    <property type="protein sequence ID" value="AZL75551.1"/>
    <property type="molecule type" value="Genomic_DNA"/>
</dbReference>
<evidence type="ECO:0000259" key="1">
    <source>
        <dbReference type="Pfam" id="PF13274"/>
    </source>
</evidence>
<name>A0ABM7CVN4_9PSED</name>
<dbReference type="InterPro" id="IPR025272">
    <property type="entry name" value="SocA_Panacea"/>
</dbReference>
<dbReference type="Pfam" id="PF13274">
    <property type="entry name" value="SocA_Panacea"/>
    <property type="match status" value="1"/>
</dbReference>
<sequence length="155" mass="18202">MAHYLWEGVMPDSIDVANHFLTLEGEAGEISNLKLQKLVYYAQGFSLALLGKPLFEDRIEAWMHGPVVPELYRCFSQHGSNPIPAPALFKPTMFSREQSRLIAEVFEVYGQYSAWKLRQLTHEEDPWRDNYREGAFSREIPRHEMERYFRNHLVN</sequence>